<dbReference type="InterPro" id="IPR003578">
    <property type="entry name" value="Small_GTPase_Rho"/>
</dbReference>
<proteinExistence type="predicted"/>
<dbReference type="Pfam" id="PF00071">
    <property type="entry name" value="Ras"/>
    <property type="match status" value="1"/>
</dbReference>
<dbReference type="OrthoDB" id="25896at2759"/>
<keyword evidence="1" id="KW-0547">Nucleotide-binding</keyword>
<sequence>MARTKPQPKPQSKPLSIIFLGSAKTGKTNILTSHLFNVYTSFYAPTFDQVFLGPGPPSRPDISRITYLDVGTSSDVVERYYEPRLSISDVVVLVFSLVDRGSLKEVLERWWPMAKPYRKPVILVGTKKDLRSENVPIGTAEEVLELEGTRVAQEIGAVWYGECSAVTEEGLSDVVENAVRAGLGERPVVRKRVGIALV</sequence>
<dbReference type="PROSITE" id="PS51420">
    <property type="entry name" value="RHO"/>
    <property type="match status" value="1"/>
</dbReference>
<dbReference type="AlphaFoldDB" id="A0A5J5EHI9"/>
<organism evidence="3 4">
    <name type="scientific">Sphaerosporella brunnea</name>
    <dbReference type="NCBI Taxonomy" id="1250544"/>
    <lineage>
        <taxon>Eukaryota</taxon>
        <taxon>Fungi</taxon>
        <taxon>Dikarya</taxon>
        <taxon>Ascomycota</taxon>
        <taxon>Pezizomycotina</taxon>
        <taxon>Pezizomycetes</taxon>
        <taxon>Pezizales</taxon>
        <taxon>Pyronemataceae</taxon>
        <taxon>Sphaerosporella</taxon>
    </lineage>
</organism>
<evidence type="ECO:0000313" key="4">
    <source>
        <dbReference type="Proteomes" id="UP000326924"/>
    </source>
</evidence>
<dbReference type="SMART" id="SM00175">
    <property type="entry name" value="RAB"/>
    <property type="match status" value="1"/>
</dbReference>
<dbReference type="Gene3D" id="3.40.50.300">
    <property type="entry name" value="P-loop containing nucleotide triphosphate hydrolases"/>
    <property type="match status" value="1"/>
</dbReference>
<accession>A0A5J5EHI9</accession>
<dbReference type="GO" id="GO:0005525">
    <property type="term" value="F:GTP binding"/>
    <property type="evidence" value="ECO:0007669"/>
    <property type="project" value="UniProtKB-KW"/>
</dbReference>
<evidence type="ECO:0000256" key="1">
    <source>
        <dbReference type="ARBA" id="ARBA00022741"/>
    </source>
</evidence>
<protein>
    <submittedName>
        <fullName evidence="3">P-loop containing nucleoside triphosphate hydrolase protein</fullName>
    </submittedName>
</protein>
<dbReference type="InterPro" id="IPR027417">
    <property type="entry name" value="P-loop_NTPase"/>
</dbReference>
<dbReference type="PRINTS" id="PR00449">
    <property type="entry name" value="RASTRNSFRMNG"/>
</dbReference>
<keyword evidence="4" id="KW-1185">Reference proteome</keyword>
<dbReference type="InParanoid" id="A0A5J5EHI9"/>
<dbReference type="Proteomes" id="UP000326924">
    <property type="component" value="Unassembled WGS sequence"/>
</dbReference>
<keyword evidence="2" id="KW-0342">GTP-binding</keyword>
<comment type="caution">
    <text evidence="3">The sequence shown here is derived from an EMBL/GenBank/DDBJ whole genome shotgun (WGS) entry which is preliminary data.</text>
</comment>
<reference evidence="3 4" key="1">
    <citation type="submission" date="2019-09" db="EMBL/GenBank/DDBJ databases">
        <title>Draft genome of the ectomycorrhizal ascomycete Sphaerosporella brunnea.</title>
        <authorList>
            <consortium name="DOE Joint Genome Institute"/>
            <person name="Benucci G.M."/>
            <person name="Marozzi G."/>
            <person name="Antonielli L."/>
            <person name="Sanchez S."/>
            <person name="Marco P."/>
            <person name="Wang X."/>
            <person name="Falini L.B."/>
            <person name="Barry K."/>
            <person name="Haridas S."/>
            <person name="Lipzen A."/>
            <person name="Labutti K."/>
            <person name="Grigoriev I.V."/>
            <person name="Murat C."/>
            <person name="Martin F."/>
            <person name="Albertini E."/>
            <person name="Donnini D."/>
            <person name="Bonito G."/>
        </authorList>
    </citation>
    <scope>NUCLEOTIDE SEQUENCE [LARGE SCALE GENOMIC DNA]</scope>
    <source>
        <strain evidence="3 4">Sb_GMNB300</strain>
    </source>
</reference>
<gene>
    <name evidence="3" type="ORF">FN846DRAFT_786844</name>
</gene>
<evidence type="ECO:0000256" key="2">
    <source>
        <dbReference type="ARBA" id="ARBA00023134"/>
    </source>
</evidence>
<dbReference type="EMBL" id="VXIS01000359">
    <property type="protein sequence ID" value="KAA8894178.1"/>
    <property type="molecule type" value="Genomic_DNA"/>
</dbReference>
<dbReference type="PANTHER" id="PTHR24072">
    <property type="entry name" value="RHO FAMILY GTPASE"/>
    <property type="match status" value="1"/>
</dbReference>
<dbReference type="GO" id="GO:0003924">
    <property type="term" value="F:GTPase activity"/>
    <property type="evidence" value="ECO:0007669"/>
    <property type="project" value="InterPro"/>
</dbReference>
<keyword evidence="3" id="KW-0378">Hydrolase</keyword>
<dbReference type="SUPFAM" id="SSF52540">
    <property type="entry name" value="P-loop containing nucleoside triphosphate hydrolases"/>
    <property type="match status" value="1"/>
</dbReference>
<dbReference type="InterPro" id="IPR001806">
    <property type="entry name" value="Small_GTPase"/>
</dbReference>
<name>A0A5J5EHI9_9PEZI</name>
<evidence type="ECO:0000313" key="3">
    <source>
        <dbReference type="EMBL" id="KAA8894178.1"/>
    </source>
</evidence>
<dbReference type="SMART" id="SM00174">
    <property type="entry name" value="RHO"/>
    <property type="match status" value="1"/>
</dbReference>
<dbReference type="GO" id="GO:0007264">
    <property type="term" value="P:small GTPase-mediated signal transduction"/>
    <property type="evidence" value="ECO:0007669"/>
    <property type="project" value="InterPro"/>
</dbReference>